<evidence type="ECO:0000259" key="1">
    <source>
        <dbReference type="Pfam" id="PF13847"/>
    </source>
</evidence>
<dbReference type="InterPro" id="IPR025714">
    <property type="entry name" value="Methyltranfer_dom"/>
</dbReference>
<gene>
    <name evidence="2" type="ORF">ACH49W_35750</name>
</gene>
<dbReference type="Pfam" id="PF13847">
    <property type="entry name" value="Methyltransf_31"/>
    <property type="match status" value="1"/>
</dbReference>
<organism evidence="2 3">
    <name type="scientific">Nocardia xishanensis</name>
    <dbReference type="NCBI Taxonomy" id="238964"/>
    <lineage>
        <taxon>Bacteria</taxon>
        <taxon>Bacillati</taxon>
        <taxon>Actinomycetota</taxon>
        <taxon>Actinomycetes</taxon>
        <taxon>Mycobacteriales</taxon>
        <taxon>Nocardiaceae</taxon>
        <taxon>Nocardia</taxon>
    </lineage>
</organism>
<dbReference type="InterPro" id="IPR029063">
    <property type="entry name" value="SAM-dependent_MTases_sf"/>
</dbReference>
<dbReference type="EMBL" id="JBIRYO010000053">
    <property type="protein sequence ID" value="MFI2478720.1"/>
    <property type="molecule type" value="Genomic_DNA"/>
</dbReference>
<sequence length="209" mass="22170">MKIAERYDIAAPIYDRTAWVLSLGGIDKLHPALVAGLDLSGKTVADLGCGTGLAFPALIDAVGPAGRVIGLDNNASILAKAEKRVVANGWGNVELVVDDIATTPLLGDVDVVFSCIAMSCVPDPSQKLAELLANLKPGTSVRIIDALPRTSGFGYPAINGYNFLKSFIVGSHYKKLEPFERVFREQLSDVVVDSVHGGMYTRLTGVKGE</sequence>
<evidence type="ECO:0000313" key="3">
    <source>
        <dbReference type="Proteomes" id="UP001611415"/>
    </source>
</evidence>
<dbReference type="GO" id="GO:0032259">
    <property type="term" value="P:methylation"/>
    <property type="evidence" value="ECO:0007669"/>
    <property type="project" value="UniProtKB-KW"/>
</dbReference>
<dbReference type="Gene3D" id="3.40.50.150">
    <property type="entry name" value="Vaccinia Virus protein VP39"/>
    <property type="match status" value="1"/>
</dbReference>
<keyword evidence="2" id="KW-0489">Methyltransferase</keyword>
<accession>A0ABW7XC54</accession>
<dbReference type="PANTHER" id="PTHR43861">
    <property type="entry name" value="TRANS-ACONITATE 2-METHYLTRANSFERASE-RELATED"/>
    <property type="match status" value="1"/>
</dbReference>
<dbReference type="GO" id="GO:0008168">
    <property type="term" value="F:methyltransferase activity"/>
    <property type="evidence" value="ECO:0007669"/>
    <property type="project" value="UniProtKB-KW"/>
</dbReference>
<proteinExistence type="predicted"/>
<protein>
    <submittedName>
        <fullName evidence="2">Methyltransferase domain-containing protein</fullName>
    </submittedName>
</protein>
<name>A0ABW7XC54_9NOCA</name>
<dbReference type="PANTHER" id="PTHR43861:SF1">
    <property type="entry name" value="TRANS-ACONITATE 2-METHYLTRANSFERASE"/>
    <property type="match status" value="1"/>
</dbReference>
<keyword evidence="3" id="KW-1185">Reference proteome</keyword>
<reference evidence="2 3" key="1">
    <citation type="submission" date="2024-10" db="EMBL/GenBank/DDBJ databases">
        <title>The Natural Products Discovery Center: Release of the First 8490 Sequenced Strains for Exploring Actinobacteria Biosynthetic Diversity.</title>
        <authorList>
            <person name="Kalkreuter E."/>
            <person name="Kautsar S.A."/>
            <person name="Yang D."/>
            <person name="Bader C.D."/>
            <person name="Teijaro C.N."/>
            <person name="Fluegel L."/>
            <person name="Davis C.M."/>
            <person name="Simpson J.R."/>
            <person name="Lauterbach L."/>
            <person name="Steele A.D."/>
            <person name="Gui C."/>
            <person name="Meng S."/>
            <person name="Li G."/>
            <person name="Viehrig K."/>
            <person name="Ye F."/>
            <person name="Su P."/>
            <person name="Kiefer A.F."/>
            <person name="Nichols A."/>
            <person name="Cepeda A.J."/>
            <person name="Yan W."/>
            <person name="Fan B."/>
            <person name="Jiang Y."/>
            <person name="Adhikari A."/>
            <person name="Zheng C.-J."/>
            <person name="Schuster L."/>
            <person name="Cowan T.M."/>
            <person name="Smanski M.J."/>
            <person name="Chevrette M.G."/>
            <person name="De Carvalho L.P.S."/>
            <person name="Shen B."/>
        </authorList>
    </citation>
    <scope>NUCLEOTIDE SEQUENCE [LARGE SCALE GENOMIC DNA]</scope>
    <source>
        <strain evidence="2 3">NPDC019275</strain>
    </source>
</reference>
<comment type="caution">
    <text evidence="2">The sequence shown here is derived from an EMBL/GenBank/DDBJ whole genome shotgun (WGS) entry which is preliminary data.</text>
</comment>
<dbReference type="Proteomes" id="UP001611415">
    <property type="component" value="Unassembled WGS sequence"/>
</dbReference>
<dbReference type="CDD" id="cd02440">
    <property type="entry name" value="AdoMet_MTases"/>
    <property type="match status" value="1"/>
</dbReference>
<dbReference type="RefSeq" id="WP_357403042.1">
    <property type="nucleotide sequence ID" value="NZ_JBEYCD010000004.1"/>
</dbReference>
<evidence type="ECO:0000313" key="2">
    <source>
        <dbReference type="EMBL" id="MFI2478720.1"/>
    </source>
</evidence>
<keyword evidence="2" id="KW-0808">Transferase</keyword>
<dbReference type="SUPFAM" id="SSF53335">
    <property type="entry name" value="S-adenosyl-L-methionine-dependent methyltransferases"/>
    <property type="match status" value="1"/>
</dbReference>
<feature type="domain" description="Methyltransferase" evidence="1">
    <location>
        <begin position="40"/>
        <end position="145"/>
    </location>
</feature>